<feature type="transmembrane region" description="Helical" evidence="1">
    <location>
        <begin position="321"/>
        <end position="340"/>
    </location>
</feature>
<feature type="transmembrane region" description="Helical" evidence="1">
    <location>
        <begin position="76"/>
        <end position="93"/>
    </location>
</feature>
<keyword evidence="1" id="KW-0812">Transmembrane</keyword>
<feature type="transmembrane region" description="Helical" evidence="1">
    <location>
        <begin position="205"/>
        <end position="228"/>
    </location>
</feature>
<dbReference type="Proteomes" id="UP000807309">
    <property type="component" value="Unassembled WGS sequence"/>
</dbReference>
<feature type="transmembrane region" description="Helical" evidence="1">
    <location>
        <begin position="105"/>
        <end position="126"/>
    </location>
</feature>
<proteinExistence type="predicted"/>
<keyword evidence="3" id="KW-1185">Reference proteome</keyword>
<evidence type="ECO:0000256" key="1">
    <source>
        <dbReference type="SAM" id="Phobius"/>
    </source>
</evidence>
<gene>
    <name evidence="2" type="ORF">IU470_12835</name>
</gene>
<evidence type="ECO:0000313" key="3">
    <source>
        <dbReference type="Proteomes" id="UP000807309"/>
    </source>
</evidence>
<feature type="transmembrane region" description="Helical" evidence="1">
    <location>
        <begin position="133"/>
        <end position="155"/>
    </location>
</feature>
<comment type="caution">
    <text evidence="2">The sequence shown here is derived from an EMBL/GenBank/DDBJ whole genome shotgun (WGS) entry which is preliminary data.</text>
</comment>
<feature type="transmembrane region" description="Helical" evidence="1">
    <location>
        <begin position="12"/>
        <end position="30"/>
    </location>
</feature>
<evidence type="ECO:0008006" key="4">
    <source>
        <dbReference type="Google" id="ProtNLM"/>
    </source>
</evidence>
<sequence length="492" mass="51814">MVRRSDALEGGTAFLATAVAGLLLVVPLSYDRTCLCTPYQVNQLVLSVPREATIGVLVAAVTAVVAVSLARSRTAWWIALGATLLLLITHTIGAHSASPDMLTTAAYLDAIGSGILLGATGVAVLGRRIPASGFVLGGVGCFVVITLSQASGLLGNPHRATSEPHVWSVFGTQPLWLLAAVVVLILACQLVTRQRFTPEPTYPELPLSPVIAAIVLVMTELAVAQWRFRHGDGGVELLVTALCTLLAATVAAWLLPRRDGIAIYLAVALSATGSVVGNGPRPAWSVPLLLGLIVLGYLAGTRTWNRPSETRLSKPPTRTRLPNPLVGAGLLGGVALLAATAPADGARNFTTAALAAAAGYCGAFIRPRTAGSILAIAVLWRPSTVAPIRTESFDWTMVPPRYLGDWGPLTVVSGSGWAAFAIVVGCAIGLVIRAAPRHAPSRITVLRPQRRHGLINGQAIPKRWQRLEPRSPNRVVRRALWVARKRGGHNVS</sequence>
<feature type="transmembrane region" description="Helical" evidence="1">
    <location>
        <begin position="261"/>
        <end position="277"/>
    </location>
</feature>
<feature type="transmembrane region" description="Helical" evidence="1">
    <location>
        <begin position="50"/>
        <end position="69"/>
    </location>
</feature>
<feature type="transmembrane region" description="Helical" evidence="1">
    <location>
        <begin position="175"/>
        <end position="193"/>
    </location>
</feature>
<accession>A0ABS0C6I4</accession>
<feature type="transmembrane region" description="Helical" evidence="1">
    <location>
        <begin position="234"/>
        <end position="254"/>
    </location>
</feature>
<reference evidence="2 3" key="1">
    <citation type="submission" date="2020-10" db="EMBL/GenBank/DDBJ databases">
        <title>Identification of Nocardia species via Next-generation sequencing and recognition of intraspecies genetic diversity.</title>
        <authorList>
            <person name="Li P."/>
            <person name="Li P."/>
            <person name="Lu B."/>
        </authorList>
    </citation>
    <scope>NUCLEOTIDE SEQUENCE [LARGE SCALE GENOMIC DNA]</scope>
    <source>
        <strain evidence="2 3">N-11</strain>
    </source>
</reference>
<organism evidence="2 3">
    <name type="scientific">Nocardia abscessus</name>
    <dbReference type="NCBI Taxonomy" id="120957"/>
    <lineage>
        <taxon>Bacteria</taxon>
        <taxon>Bacillati</taxon>
        <taxon>Actinomycetota</taxon>
        <taxon>Actinomycetes</taxon>
        <taxon>Mycobacteriales</taxon>
        <taxon>Nocardiaceae</taxon>
        <taxon>Nocardia</taxon>
    </lineage>
</organism>
<feature type="transmembrane region" description="Helical" evidence="1">
    <location>
        <begin position="283"/>
        <end position="300"/>
    </location>
</feature>
<keyword evidence="1" id="KW-1133">Transmembrane helix</keyword>
<feature type="transmembrane region" description="Helical" evidence="1">
    <location>
        <begin position="409"/>
        <end position="432"/>
    </location>
</feature>
<name>A0ABS0C6I4_9NOCA</name>
<dbReference type="RefSeq" id="WP_195033150.1">
    <property type="nucleotide sequence ID" value="NZ_JADLRE010000008.1"/>
</dbReference>
<evidence type="ECO:0000313" key="2">
    <source>
        <dbReference type="EMBL" id="MBF6225983.1"/>
    </source>
</evidence>
<dbReference type="EMBL" id="JADLRE010000008">
    <property type="protein sequence ID" value="MBF6225983.1"/>
    <property type="molecule type" value="Genomic_DNA"/>
</dbReference>
<keyword evidence="1" id="KW-0472">Membrane</keyword>
<protein>
    <recommendedName>
        <fullName evidence="4">Integral membrane protein</fullName>
    </recommendedName>
</protein>